<dbReference type="SUPFAM" id="SSF46894">
    <property type="entry name" value="C-terminal effector domain of the bipartite response regulators"/>
    <property type="match status" value="1"/>
</dbReference>
<feature type="domain" description="OmpR/PhoB-type" evidence="3">
    <location>
        <begin position="4"/>
        <end position="103"/>
    </location>
</feature>
<evidence type="ECO:0000259" key="3">
    <source>
        <dbReference type="PROSITE" id="PS51755"/>
    </source>
</evidence>
<comment type="caution">
    <text evidence="4">The sequence shown here is derived from an EMBL/GenBank/DDBJ whole genome shotgun (WGS) entry which is preliminary data.</text>
</comment>
<sequence>MDKVKTIRIAGLIVAPDARYVLKDEKEIGLSCLEFDTLLYLIRNKNIVLSKEQIYEAVWKHETDDYINAVTCVIYKLRQKIEPDPSHPKYLQTVRSVGYRLSSL</sequence>
<dbReference type="CDD" id="cd00383">
    <property type="entry name" value="trans_reg_C"/>
    <property type="match status" value="1"/>
</dbReference>
<dbReference type="PROSITE" id="PS51755">
    <property type="entry name" value="OMPR_PHOB"/>
    <property type="match status" value="1"/>
</dbReference>
<dbReference type="InterPro" id="IPR001867">
    <property type="entry name" value="OmpR/PhoB-type_DNA-bd"/>
</dbReference>
<protein>
    <submittedName>
        <fullName evidence="4">Winged helix-turn-helix domain-containing protein</fullName>
    </submittedName>
</protein>
<dbReference type="GO" id="GO:0003677">
    <property type="term" value="F:DNA binding"/>
    <property type="evidence" value="ECO:0007669"/>
    <property type="project" value="UniProtKB-UniRule"/>
</dbReference>
<dbReference type="SMART" id="SM00862">
    <property type="entry name" value="Trans_reg_C"/>
    <property type="match status" value="1"/>
</dbReference>
<evidence type="ECO:0000313" key="5">
    <source>
        <dbReference type="Proteomes" id="UP000824116"/>
    </source>
</evidence>
<dbReference type="GO" id="GO:0000160">
    <property type="term" value="P:phosphorelay signal transduction system"/>
    <property type="evidence" value="ECO:0007669"/>
    <property type="project" value="InterPro"/>
</dbReference>
<dbReference type="Proteomes" id="UP000824116">
    <property type="component" value="Unassembled WGS sequence"/>
</dbReference>
<evidence type="ECO:0000256" key="1">
    <source>
        <dbReference type="ARBA" id="ARBA00023125"/>
    </source>
</evidence>
<dbReference type="Gene3D" id="1.10.10.10">
    <property type="entry name" value="Winged helix-like DNA-binding domain superfamily/Winged helix DNA-binding domain"/>
    <property type="match status" value="1"/>
</dbReference>
<dbReference type="InterPro" id="IPR036388">
    <property type="entry name" value="WH-like_DNA-bd_sf"/>
</dbReference>
<dbReference type="GO" id="GO:0006355">
    <property type="term" value="P:regulation of DNA-templated transcription"/>
    <property type="evidence" value="ECO:0007669"/>
    <property type="project" value="InterPro"/>
</dbReference>
<organism evidence="4 5">
    <name type="scientific">Candidatus Mediterraneibacter stercoravium</name>
    <dbReference type="NCBI Taxonomy" id="2838685"/>
    <lineage>
        <taxon>Bacteria</taxon>
        <taxon>Bacillati</taxon>
        <taxon>Bacillota</taxon>
        <taxon>Clostridia</taxon>
        <taxon>Lachnospirales</taxon>
        <taxon>Lachnospiraceae</taxon>
        <taxon>Mediterraneibacter</taxon>
    </lineage>
</organism>
<gene>
    <name evidence="4" type="ORF">H9723_04520</name>
</gene>
<dbReference type="EMBL" id="DXAY01000107">
    <property type="protein sequence ID" value="HIZ74494.1"/>
    <property type="molecule type" value="Genomic_DNA"/>
</dbReference>
<evidence type="ECO:0000313" key="4">
    <source>
        <dbReference type="EMBL" id="HIZ74494.1"/>
    </source>
</evidence>
<proteinExistence type="predicted"/>
<dbReference type="InterPro" id="IPR016032">
    <property type="entry name" value="Sig_transdc_resp-reg_C-effctor"/>
</dbReference>
<accession>A0A9D2G7E3</accession>
<feature type="DNA-binding region" description="OmpR/PhoB-type" evidence="2">
    <location>
        <begin position="4"/>
        <end position="103"/>
    </location>
</feature>
<reference evidence="4" key="1">
    <citation type="journal article" date="2021" name="PeerJ">
        <title>Extensive microbial diversity within the chicken gut microbiome revealed by metagenomics and culture.</title>
        <authorList>
            <person name="Gilroy R."/>
            <person name="Ravi A."/>
            <person name="Getino M."/>
            <person name="Pursley I."/>
            <person name="Horton D.L."/>
            <person name="Alikhan N.F."/>
            <person name="Baker D."/>
            <person name="Gharbi K."/>
            <person name="Hall N."/>
            <person name="Watson M."/>
            <person name="Adriaenssens E.M."/>
            <person name="Foster-Nyarko E."/>
            <person name="Jarju S."/>
            <person name="Secka A."/>
            <person name="Antonio M."/>
            <person name="Oren A."/>
            <person name="Chaudhuri R.R."/>
            <person name="La Ragione R."/>
            <person name="Hildebrand F."/>
            <person name="Pallen M.J."/>
        </authorList>
    </citation>
    <scope>NUCLEOTIDE SEQUENCE</scope>
    <source>
        <strain evidence="4">CHK196-3914</strain>
    </source>
</reference>
<dbReference type="Pfam" id="PF00486">
    <property type="entry name" value="Trans_reg_C"/>
    <property type="match status" value="1"/>
</dbReference>
<keyword evidence="1 2" id="KW-0238">DNA-binding</keyword>
<dbReference type="AlphaFoldDB" id="A0A9D2G7E3"/>
<reference evidence="4" key="2">
    <citation type="submission" date="2021-04" db="EMBL/GenBank/DDBJ databases">
        <authorList>
            <person name="Gilroy R."/>
        </authorList>
    </citation>
    <scope>NUCLEOTIDE SEQUENCE</scope>
    <source>
        <strain evidence="4">CHK196-3914</strain>
    </source>
</reference>
<name>A0A9D2G7E3_9FIRM</name>
<evidence type="ECO:0000256" key="2">
    <source>
        <dbReference type="PROSITE-ProRule" id="PRU01091"/>
    </source>
</evidence>